<evidence type="ECO:0000313" key="14">
    <source>
        <dbReference type="EMBL" id="KAK1175051.1"/>
    </source>
</evidence>
<keyword evidence="9" id="KW-1015">Disulfide bond</keyword>
<evidence type="ECO:0000256" key="10">
    <source>
        <dbReference type="ARBA" id="ARBA00023180"/>
    </source>
</evidence>
<evidence type="ECO:0000256" key="9">
    <source>
        <dbReference type="ARBA" id="ARBA00023157"/>
    </source>
</evidence>
<dbReference type="GO" id="GO:0042730">
    <property type="term" value="P:fibrinolysis"/>
    <property type="evidence" value="ECO:0007669"/>
    <property type="project" value="TreeGrafter"/>
</dbReference>
<dbReference type="NCBIfam" id="NF040941">
    <property type="entry name" value="GGGWT_bact"/>
    <property type="match status" value="1"/>
</dbReference>
<dbReference type="SMART" id="SM01212">
    <property type="entry name" value="Fib_alpha"/>
    <property type="match status" value="1"/>
</dbReference>
<evidence type="ECO:0000256" key="11">
    <source>
        <dbReference type="ARBA" id="ARBA00025974"/>
    </source>
</evidence>
<dbReference type="PROSITE" id="PS51406">
    <property type="entry name" value="FIBRINOGEN_C_2"/>
    <property type="match status" value="1"/>
</dbReference>
<dbReference type="AlphaFoldDB" id="A0AAD8GIE5"/>
<dbReference type="SUPFAM" id="SSF56496">
    <property type="entry name" value="Fibrinogen C-terminal domain-like"/>
    <property type="match status" value="1"/>
</dbReference>
<dbReference type="InterPro" id="IPR002181">
    <property type="entry name" value="Fibrinogen_a/b/g_C_dom"/>
</dbReference>
<dbReference type="CDD" id="cd00087">
    <property type="entry name" value="FReD"/>
    <property type="match status" value="1"/>
</dbReference>
<dbReference type="PROSITE" id="PS00514">
    <property type="entry name" value="FIBRINOGEN_C_1"/>
    <property type="match status" value="1"/>
</dbReference>
<dbReference type="Pfam" id="PF00147">
    <property type="entry name" value="Fibrinogen_C"/>
    <property type="match status" value="1"/>
</dbReference>
<dbReference type="GO" id="GO:0030674">
    <property type="term" value="F:protein-macromolecule adaptor activity"/>
    <property type="evidence" value="ECO:0007669"/>
    <property type="project" value="TreeGrafter"/>
</dbReference>
<dbReference type="Gene3D" id="1.20.5.50">
    <property type="match status" value="1"/>
</dbReference>
<dbReference type="InterPro" id="IPR012290">
    <property type="entry name" value="Fibrinogen_a/b/g_coil_dom"/>
</dbReference>
<dbReference type="InterPro" id="IPR036056">
    <property type="entry name" value="Fibrinogen-like_C"/>
</dbReference>
<dbReference type="GO" id="GO:0072377">
    <property type="term" value="P:blood coagulation, common pathway"/>
    <property type="evidence" value="ECO:0007669"/>
    <property type="project" value="TreeGrafter"/>
</dbReference>
<evidence type="ECO:0000256" key="4">
    <source>
        <dbReference type="ARBA" id="ARBA00022723"/>
    </source>
</evidence>
<dbReference type="InterPro" id="IPR037579">
    <property type="entry name" value="FIB_ANG-like"/>
</dbReference>
<dbReference type="GO" id="GO:0046872">
    <property type="term" value="F:metal ion binding"/>
    <property type="evidence" value="ECO:0007669"/>
    <property type="project" value="UniProtKB-KW"/>
</dbReference>
<dbReference type="PANTHER" id="PTHR47221">
    <property type="entry name" value="FIBRINOGEN ALPHA CHAIN"/>
    <property type="match status" value="1"/>
</dbReference>
<dbReference type="PANTHER" id="PTHR47221:SF9">
    <property type="entry name" value="FIBRINOGEN GAMMA CHAIN"/>
    <property type="match status" value="1"/>
</dbReference>
<evidence type="ECO:0000259" key="13">
    <source>
        <dbReference type="PROSITE" id="PS51406"/>
    </source>
</evidence>
<evidence type="ECO:0000256" key="7">
    <source>
        <dbReference type="ARBA" id="ARBA00023054"/>
    </source>
</evidence>
<evidence type="ECO:0000256" key="5">
    <source>
        <dbReference type="ARBA" id="ARBA00022729"/>
    </source>
</evidence>
<dbReference type="GO" id="GO:0070527">
    <property type="term" value="P:platelet aggregation"/>
    <property type="evidence" value="ECO:0007669"/>
    <property type="project" value="TreeGrafter"/>
</dbReference>
<dbReference type="SUPFAM" id="SSF58010">
    <property type="entry name" value="Fibrinogen coiled-coil and central regions"/>
    <property type="match status" value="1"/>
</dbReference>
<dbReference type="FunFam" id="3.90.215.10:FF:000002">
    <property type="entry name" value="Fibrinogen gamma chain"/>
    <property type="match status" value="1"/>
</dbReference>
<sequence>MLLFRAKSLLYTKSLLLFFISSTLAYSLPSLDISCSPDPEFGQYCPTTCGIADYLQKYKPEADRELSFLENTLNQISNLTTGAHEKGIYIKESSLSGRKSAPQEVYLRKSNTMLEDILRFEKSIISQESQMYELQDLLRANDQRMVQLKQMAAQLEQRCQEPCKDTVTIQEITGKDCQEVANKGAKVSGLYFIKPTNAKQPFLVYCEIDINGNGWTVIQKRQDGSVNFTKNWIQYREGFGYLSPTGNSEFWLGNEKIHLLSTQASVPYILRMELKDWNGQTKNADYAMFKVGPEADMYRLTYAYYFGGDAGDAFDGHDFGEDPSDKYFTSHNGMQFSTPDTDNDKYLGNCAQQDGSGWWMNRCHAAHLNGKYYQSGVYTAEDAQPTGFDNGIIWVTWHDRWYSLKETTMKVIPINRINVAGGQQHGVKDFGGLGDI</sequence>
<reference evidence="14" key="1">
    <citation type="submission" date="2022-02" db="EMBL/GenBank/DDBJ databases">
        <title>Atlantic sturgeon de novo genome assembly.</title>
        <authorList>
            <person name="Stock M."/>
            <person name="Klopp C."/>
            <person name="Guiguen Y."/>
            <person name="Cabau C."/>
            <person name="Parinello H."/>
            <person name="Santidrian Yebra-Pimentel E."/>
            <person name="Kuhl H."/>
            <person name="Dirks R.P."/>
            <person name="Guessner J."/>
            <person name="Wuertz S."/>
            <person name="Du K."/>
            <person name="Schartl M."/>
        </authorList>
    </citation>
    <scope>NUCLEOTIDE SEQUENCE</scope>
    <source>
        <strain evidence="14">STURGEONOMICS-FGT-2020</strain>
        <tissue evidence="14">Whole blood</tissue>
    </source>
</reference>
<keyword evidence="7" id="KW-0175">Coiled coil</keyword>
<organism evidence="14 15">
    <name type="scientific">Acipenser oxyrinchus oxyrinchus</name>
    <dbReference type="NCBI Taxonomy" id="40147"/>
    <lineage>
        <taxon>Eukaryota</taxon>
        <taxon>Metazoa</taxon>
        <taxon>Chordata</taxon>
        <taxon>Craniata</taxon>
        <taxon>Vertebrata</taxon>
        <taxon>Euteleostomi</taxon>
        <taxon>Actinopterygii</taxon>
        <taxon>Chondrostei</taxon>
        <taxon>Acipenseriformes</taxon>
        <taxon>Acipenseridae</taxon>
        <taxon>Acipenser</taxon>
    </lineage>
</organism>
<keyword evidence="3" id="KW-0356">Hemostasis</keyword>
<protein>
    <submittedName>
        <fullName evidence="14">Fibrinogen gamma chain</fullName>
    </submittedName>
</protein>
<dbReference type="InterPro" id="IPR014716">
    <property type="entry name" value="Fibrinogen_a/b/g_C_1"/>
</dbReference>
<evidence type="ECO:0000256" key="6">
    <source>
        <dbReference type="ARBA" id="ARBA00022837"/>
    </source>
</evidence>
<evidence type="ECO:0000256" key="3">
    <source>
        <dbReference type="ARBA" id="ARBA00022696"/>
    </source>
</evidence>
<dbReference type="GO" id="GO:0005102">
    <property type="term" value="F:signaling receptor binding"/>
    <property type="evidence" value="ECO:0007669"/>
    <property type="project" value="InterPro"/>
</dbReference>
<keyword evidence="8" id="KW-0094">Blood coagulation</keyword>
<keyword evidence="15" id="KW-1185">Reference proteome</keyword>
<dbReference type="GO" id="GO:0051258">
    <property type="term" value="P:protein polymerization"/>
    <property type="evidence" value="ECO:0007669"/>
    <property type="project" value="InterPro"/>
</dbReference>
<comment type="subcellular location">
    <subcellularLocation>
        <location evidence="1">Secreted</location>
    </subcellularLocation>
</comment>
<evidence type="ECO:0000256" key="1">
    <source>
        <dbReference type="ARBA" id="ARBA00004613"/>
    </source>
</evidence>
<evidence type="ECO:0000313" key="15">
    <source>
        <dbReference type="Proteomes" id="UP001230051"/>
    </source>
</evidence>
<dbReference type="Gene3D" id="3.90.215.10">
    <property type="entry name" value="Gamma Fibrinogen, chain A, domain 1"/>
    <property type="match status" value="1"/>
</dbReference>
<keyword evidence="4" id="KW-0479">Metal-binding</keyword>
<accession>A0AAD8GIE5</accession>
<keyword evidence="6" id="KW-0106">Calcium</keyword>
<dbReference type="GO" id="GO:0034116">
    <property type="term" value="P:positive regulation of heterotypic cell-cell adhesion"/>
    <property type="evidence" value="ECO:0007669"/>
    <property type="project" value="TreeGrafter"/>
</dbReference>
<dbReference type="GO" id="GO:0005577">
    <property type="term" value="C:fibrinogen complex"/>
    <property type="evidence" value="ECO:0007669"/>
    <property type="project" value="InterPro"/>
</dbReference>
<comment type="subunit">
    <text evidence="11">Heterohexamer; disulfide linked. Contains 2 sets of 3 non-identical chains (alpha, beta and gamma). The 2 heterotrimers are in head to head conformation with the N-termini in a small central domain.</text>
</comment>
<comment type="caution">
    <text evidence="14">The sequence shown here is derived from an EMBL/GenBank/DDBJ whole genome shotgun (WGS) entry which is preliminary data.</text>
</comment>
<dbReference type="InterPro" id="IPR020837">
    <property type="entry name" value="Fibrinogen_CS"/>
</dbReference>
<dbReference type="Pfam" id="PF08702">
    <property type="entry name" value="Fib_alpha"/>
    <property type="match status" value="1"/>
</dbReference>
<keyword evidence="2" id="KW-0964">Secreted</keyword>
<evidence type="ECO:0000256" key="2">
    <source>
        <dbReference type="ARBA" id="ARBA00022525"/>
    </source>
</evidence>
<proteinExistence type="predicted"/>
<keyword evidence="10" id="KW-0325">Glycoprotein</keyword>
<dbReference type="SMART" id="SM00186">
    <property type="entry name" value="FBG"/>
    <property type="match status" value="1"/>
</dbReference>
<keyword evidence="5 12" id="KW-0732">Signal</keyword>
<feature type="signal peptide" evidence="12">
    <location>
        <begin position="1"/>
        <end position="25"/>
    </location>
</feature>
<dbReference type="Proteomes" id="UP001230051">
    <property type="component" value="Unassembled WGS sequence"/>
</dbReference>
<gene>
    <name evidence="14" type="primary">Fgg</name>
    <name evidence="14" type="ORF">AOXY_G2682</name>
</gene>
<feature type="domain" description="Fibrinogen C-terminal" evidence="13">
    <location>
        <begin position="168"/>
        <end position="415"/>
    </location>
</feature>
<feature type="chain" id="PRO_5042091038" evidence="12">
    <location>
        <begin position="26"/>
        <end position="436"/>
    </location>
</feature>
<dbReference type="Gene3D" id="4.10.530.10">
    <property type="entry name" value="Gamma-fibrinogen Carboxyl Terminal Fragment, domain 2"/>
    <property type="match status" value="1"/>
</dbReference>
<dbReference type="EMBL" id="JAGXEW010000002">
    <property type="protein sequence ID" value="KAK1175051.1"/>
    <property type="molecule type" value="Genomic_DNA"/>
</dbReference>
<evidence type="ECO:0000256" key="12">
    <source>
        <dbReference type="SAM" id="SignalP"/>
    </source>
</evidence>
<name>A0AAD8GIE5_ACIOX</name>
<dbReference type="FunFam" id="4.10.530.10:FF:000002">
    <property type="entry name" value="Fibrinogen gamma chain"/>
    <property type="match status" value="1"/>
</dbReference>
<evidence type="ECO:0000256" key="8">
    <source>
        <dbReference type="ARBA" id="ARBA00023084"/>
    </source>
</evidence>
<dbReference type="GO" id="GO:0005201">
    <property type="term" value="F:extracellular matrix structural constituent"/>
    <property type="evidence" value="ECO:0007669"/>
    <property type="project" value="TreeGrafter"/>
</dbReference>